<protein>
    <submittedName>
        <fullName evidence="1">Uncharacterized protein</fullName>
    </submittedName>
</protein>
<gene>
    <name evidence="1" type="ORF">GPECTOR_6g677</name>
</gene>
<dbReference type="AlphaFoldDB" id="A0A150GWL2"/>
<dbReference type="STRING" id="33097.A0A150GWL2"/>
<dbReference type="PANTHER" id="PTHR33104">
    <property type="entry name" value="SI:DKEY-29D5.2"/>
    <property type="match status" value="1"/>
</dbReference>
<dbReference type="InterPro" id="IPR040521">
    <property type="entry name" value="KDZ"/>
</dbReference>
<dbReference type="PANTHER" id="PTHR33104:SF2">
    <property type="entry name" value="CXC3 LIKE CYSTEINE CLUSTER DOMAIN-CONTAINING PROTEIN"/>
    <property type="match status" value="1"/>
</dbReference>
<dbReference type="Pfam" id="PF18758">
    <property type="entry name" value="KDZ"/>
    <property type="match status" value="1"/>
</dbReference>
<organism evidence="1 2">
    <name type="scientific">Gonium pectorale</name>
    <name type="common">Green alga</name>
    <dbReference type="NCBI Taxonomy" id="33097"/>
    <lineage>
        <taxon>Eukaryota</taxon>
        <taxon>Viridiplantae</taxon>
        <taxon>Chlorophyta</taxon>
        <taxon>core chlorophytes</taxon>
        <taxon>Chlorophyceae</taxon>
        <taxon>CS clade</taxon>
        <taxon>Chlamydomonadales</taxon>
        <taxon>Volvocaceae</taxon>
        <taxon>Gonium</taxon>
    </lineage>
</organism>
<dbReference type="Proteomes" id="UP000075714">
    <property type="component" value="Unassembled WGS sequence"/>
</dbReference>
<proteinExistence type="predicted"/>
<evidence type="ECO:0000313" key="1">
    <source>
        <dbReference type="EMBL" id="KXZ53760.1"/>
    </source>
</evidence>
<sequence length="455" mass="51484">MGGWPWRSVEAVSGGPRYFHSCHFDGCFRLNLLRRGGYTQDYTQLPYRRYFINNTVVQSLDRAAATTDSTAVHFWWYDIACRWIKSFGKWLEQEGDPGVVEKGKHVQDIISPWHRYAHSMACQKAFGHTRKLGVGRGTGEPAEIFNSMMGPHGAITRYMPPINREAHLEFVGRMHCKHLVLGLPARLWRMRVRAQAIKAAMEARITALTAELGSEATQVLDQVECLMQEDTHVTEEPALSPVSWREEYARDRLMLQKLESSEAADVEGDVPLGLLLPGANSVTIRQRPQLLKELAEHEIGQLCTEIEVYMAQGFGAHGHSIRISGVSLESHPEFSRPGAGRTTQSLRIQLNGTVRQLLWKHRKRLPNAEEGDNSFPPLRICWALTPAGLAFRRANHDLVKYLANSGRRPSWCGTHLMAEESKDSGKWVRQDIDRVRADMEAARQEASQQRDDADD</sequence>
<reference evidence="2" key="1">
    <citation type="journal article" date="2016" name="Nat. Commun.">
        <title>The Gonium pectorale genome demonstrates co-option of cell cycle regulation during the evolution of multicellularity.</title>
        <authorList>
            <person name="Hanschen E.R."/>
            <person name="Marriage T.N."/>
            <person name="Ferris P.J."/>
            <person name="Hamaji T."/>
            <person name="Toyoda A."/>
            <person name="Fujiyama A."/>
            <person name="Neme R."/>
            <person name="Noguchi H."/>
            <person name="Minakuchi Y."/>
            <person name="Suzuki M."/>
            <person name="Kawai-Toyooka H."/>
            <person name="Smith D.R."/>
            <person name="Sparks H."/>
            <person name="Anderson J."/>
            <person name="Bakaric R."/>
            <person name="Luria V."/>
            <person name="Karger A."/>
            <person name="Kirschner M.W."/>
            <person name="Durand P.M."/>
            <person name="Michod R.E."/>
            <person name="Nozaki H."/>
            <person name="Olson B.J."/>
        </authorList>
    </citation>
    <scope>NUCLEOTIDE SEQUENCE [LARGE SCALE GENOMIC DNA]</scope>
    <source>
        <strain evidence="2">NIES-2863</strain>
    </source>
</reference>
<dbReference type="EMBL" id="LSYV01000007">
    <property type="protein sequence ID" value="KXZ53760.1"/>
    <property type="molecule type" value="Genomic_DNA"/>
</dbReference>
<keyword evidence="2" id="KW-1185">Reference proteome</keyword>
<dbReference type="OrthoDB" id="544344at2759"/>
<name>A0A150GWL2_GONPE</name>
<accession>A0A150GWL2</accession>
<evidence type="ECO:0000313" key="2">
    <source>
        <dbReference type="Proteomes" id="UP000075714"/>
    </source>
</evidence>
<comment type="caution">
    <text evidence="1">The sequence shown here is derived from an EMBL/GenBank/DDBJ whole genome shotgun (WGS) entry which is preliminary data.</text>
</comment>